<dbReference type="Proteomes" id="UP000887580">
    <property type="component" value="Unplaced"/>
</dbReference>
<protein>
    <submittedName>
        <fullName evidence="2">Uncharacterized protein</fullName>
    </submittedName>
</protein>
<proteinExistence type="predicted"/>
<evidence type="ECO:0000313" key="1">
    <source>
        <dbReference type="Proteomes" id="UP000887580"/>
    </source>
</evidence>
<reference evidence="2" key="1">
    <citation type="submission" date="2022-11" db="UniProtKB">
        <authorList>
            <consortium name="WormBaseParasite"/>
        </authorList>
    </citation>
    <scope>IDENTIFICATION</scope>
</reference>
<organism evidence="1 2">
    <name type="scientific">Panagrolaimus sp. PS1159</name>
    <dbReference type="NCBI Taxonomy" id="55785"/>
    <lineage>
        <taxon>Eukaryota</taxon>
        <taxon>Metazoa</taxon>
        <taxon>Ecdysozoa</taxon>
        <taxon>Nematoda</taxon>
        <taxon>Chromadorea</taxon>
        <taxon>Rhabditida</taxon>
        <taxon>Tylenchina</taxon>
        <taxon>Panagrolaimomorpha</taxon>
        <taxon>Panagrolaimoidea</taxon>
        <taxon>Panagrolaimidae</taxon>
        <taxon>Panagrolaimus</taxon>
    </lineage>
</organism>
<accession>A0AC35GAD8</accession>
<sequence length="431" mass="49492">MKTYIAVTATLELSVSEKLIETITVLAKKLLEEKHVLVSLLGISEKTELLTQFTNTCNEEIVKQAFTKMSSFGKADLSSLSLYFDLNNDKMEDGHCYIFCDRFQSIPSVLYSRLSFSFGVFPFPQSYPYYFSEPTWDTFLPAQPSILTLEEFIEQCCKTLRLVTNLIISVKDKYGFSASPFPRMPQKKLFEDPEFLFPPGAVTDSKEIIIDCPTATMQFCSFLPETTLQSLQSRGCTYFLKPSKENIDKTSYFNLSNHLITTHKMGLFRRSVGDYFLLRPYRQSPDATIVYLMAEYILSTTIKFSKSPTDPILQKFRKHVFSYDGHTSFANQECMEMALSRIGRMIRRENDEQIVKRELMLATRHMAASCHPQLAYAITSILNDRINEVSPNLQKLFRNLLKVLSAEGGLKKMVEYLEKEIPTSKTKSKLY</sequence>
<name>A0AC35GAD8_9BILA</name>
<dbReference type="WBParaSite" id="PS1159_v2.g3321.t1">
    <property type="protein sequence ID" value="PS1159_v2.g3321.t1"/>
    <property type="gene ID" value="PS1159_v2.g3321"/>
</dbReference>
<evidence type="ECO:0000313" key="2">
    <source>
        <dbReference type="WBParaSite" id="PS1159_v2.g3321.t1"/>
    </source>
</evidence>